<reference evidence="2" key="1">
    <citation type="journal article" date="2023" name="Mol. Phylogenet. Evol.">
        <title>Genome-scale phylogeny and comparative genomics of the fungal order Sordariales.</title>
        <authorList>
            <person name="Hensen N."/>
            <person name="Bonometti L."/>
            <person name="Westerberg I."/>
            <person name="Brannstrom I.O."/>
            <person name="Guillou S."/>
            <person name="Cros-Aarteil S."/>
            <person name="Calhoun S."/>
            <person name="Haridas S."/>
            <person name="Kuo A."/>
            <person name="Mondo S."/>
            <person name="Pangilinan J."/>
            <person name="Riley R."/>
            <person name="LaButti K."/>
            <person name="Andreopoulos B."/>
            <person name="Lipzen A."/>
            <person name="Chen C."/>
            <person name="Yan M."/>
            <person name="Daum C."/>
            <person name="Ng V."/>
            <person name="Clum A."/>
            <person name="Steindorff A."/>
            <person name="Ohm R.A."/>
            <person name="Martin F."/>
            <person name="Silar P."/>
            <person name="Natvig D.O."/>
            <person name="Lalanne C."/>
            <person name="Gautier V."/>
            <person name="Ament-Velasquez S.L."/>
            <person name="Kruys A."/>
            <person name="Hutchinson M.I."/>
            <person name="Powell A.J."/>
            <person name="Barry K."/>
            <person name="Miller A.N."/>
            <person name="Grigoriev I.V."/>
            <person name="Debuchy R."/>
            <person name="Gladieux P."/>
            <person name="Hiltunen Thoren M."/>
            <person name="Johannesson H."/>
        </authorList>
    </citation>
    <scope>NUCLEOTIDE SEQUENCE</scope>
    <source>
        <strain evidence="2">CBS 955.72</strain>
    </source>
</reference>
<proteinExistence type="predicted"/>
<gene>
    <name evidence="2" type="ORF">B0T25DRAFT_535952</name>
</gene>
<reference evidence="2" key="2">
    <citation type="submission" date="2023-06" db="EMBL/GenBank/DDBJ databases">
        <authorList>
            <consortium name="Lawrence Berkeley National Laboratory"/>
            <person name="Haridas S."/>
            <person name="Hensen N."/>
            <person name="Bonometti L."/>
            <person name="Westerberg I."/>
            <person name="Brannstrom I.O."/>
            <person name="Guillou S."/>
            <person name="Cros-Aarteil S."/>
            <person name="Calhoun S."/>
            <person name="Kuo A."/>
            <person name="Mondo S."/>
            <person name="Pangilinan J."/>
            <person name="Riley R."/>
            <person name="Labutti K."/>
            <person name="Andreopoulos B."/>
            <person name="Lipzen A."/>
            <person name="Chen C."/>
            <person name="Yanf M."/>
            <person name="Daum C."/>
            <person name="Ng V."/>
            <person name="Clum A."/>
            <person name="Steindorff A."/>
            <person name="Ohm R."/>
            <person name="Martin F."/>
            <person name="Silar P."/>
            <person name="Natvig D."/>
            <person name="Lalanne C."/>
            <person name="Gautier V."/>
            <person name="Ament-Velasquez S.L."/>
            <person name="Kruys A."/>
            <person name="Hutchinson M.I."/>
            <person name="Powell A.J."/>
            <person name="Barry K."/>
            <person name="Miller A.N."/>
            <person name="Grigoriev I.V."/>
            <person name="Debuchy R."/>
            <person name="Gladieux P."/>
            <person name="Thoren M.H."/>
            <person name="Johannesson H."/>
        </authorList>
    </citation>
    <scope>NUCLEOTIDE SEQUENCE</scope>
    <source>
        <strain evidence="2">CBS 955.72</strain>
    </source>
</reference>
<dbReference type="AlphaFoldDB" id="A0AAJ0HSD9"/>
<keyword evidence="1" id="KW-0732">Signal</keyword>
<evidence type="ECO:0000313" key="2">
    <source>
        <dbReference type="EMBL" id="KAK3360584.1"/>
    </source>
</evidence>
<sequence length="83" mass="9314">MNAGAGCCNNLWRLLLELLALLWPVLPCPPAFASLEWVLSIGSGHNLSRQWSQECRLCPRWVDPQWAGRCLPLRAKSVTANTR</sequence>
<name>A0AAJ0HSD9_9PEZI</name>
<evidence type="ECO:0000256" key="1">
    <source>
        <dbReference type="SAM" id="SignalP"/>
    </source>
</evidence>
<dbReference type="EMBL" id="JAUIQD010000002">
    <property type="protein sequence ID" value="KAK3360584.1"/>
    <property type="molecule type" value="Genomic_DNA"/>
</dbReference>
<feature type="signal peptide" evidence="1">
    <location>
        <begin position="1"/>
        <end position="27"/>
    </location>
</feature>
<accession>A0AAJ0HSD9</accession>
<evidence type="ECO:0008006" key="4">
    <source>
        <dbReference type="Google" id="ProtNLM"/>
    </source>
</evidence>
<keyword evidence="3" id="KW-1185">Reference proteome</keyword>
<organism evidence="2 3">
    <name type="scientific">Lasiosphaeria hispida</name>
    <dbReference type="NCBI Taxonomy" id="260671"/>
    <lineage>
        <taxon>Eukaryota</taxon>
        <taxon>Fungi</taxon>
        <taxon>Dikarya</taxon>
        <taxon>Ascomycota</taxon>
        <taxon>Pezizomycotina</taxon>
        <taxon>Sordariomycetes</taxon>
        <taxon>Sordariomycetidae</taxon>
        <taxon>Sordariales</taxon>
        <taxon>Lasiosphaeriaceae</taxon>
        <taxon>Lasiosphaeria</taxon>
    </lineage>
</organism>
<dbReference type="Proteomes" id="UP001275084">
    <property type="component" value="Unassembled WGS sequence"/>
</dbReference>
<feature type="chain" id="PRO_5042591753" description="Secreted protein" evidence="1">
    <location>
        <begin position="28"/>
        <end position="83"/>
    </location>
</feature>
<protein>
    <recommendedName>
        <fullName evidence="4">Secreted protein</fullName>
    </recommendedName>
</protein>
<comment type="caution">
    <text evidence="2">The sequence shown here is derived from an EMBL/GenBank/DDBJ whole genome shotgun (WGS) entry which is preliminary data.</text>
</comment>
<evidence type="ECO:0000313" key="3">
    <source>
        <dbReference type="Proteomes" id="UP001275084"/>
    </source>
</evidence>